<reference evidence="2 3" key="1">
    <citation type="submission" date="2020-08" db="EMBL/GenBank/DDBJ databases">
        <title>Pseudomonas sp. nov.</title>
        <authorList>
            <person name="Gieschler S."/>
            <person name="Fiedler G."/>
            <person name="Brinks E."/>
            <person name="Boehnlein C."/>
            <person name="Franz C.M.A.P."/>
            <person name="Kabisch J."/>
        </authorList>
    </citation>
    <scope>NUCLEOTIDE SEQUENCE [LARGE SCALE GENOMIC DNA]</scope>
    <source>
        <strain evidence="2 3">MBT-1</strain>
    </source>
</reference>
<dbReference type="RefSeq" id="WP_166589579.1">
    <property type="nucleotide sequence ID" value="NZ_CP130043.1"/>
</dbReference>
<evidence type="ECO:0000313" key="2">
    <source>
        <dbReference type="EMBL" id="MBC2688737.1"/>
    </source>
</evidence>
<dbReference type="InterPro" id="IPR029058">
    <property type="entry name" value="AB_hydrolase_fold"/>
</dbReference>
<dbReference type="Pfam" id="PF00561">
    <property type="entry name" value="Abhydrolase_1"/>
    <property type="match status" value="1"/>
</dbReference>
<dbReference type="InterPro" id="IPR000073">
    <property type="entry name" value="AB_hydrolase_1"/>
</dbReference>
<organism evidence="2 3">
    <name type="scientific">Pseudomonas kielensis</name>
    <dbReference type="NCBI Taxonomy" id="2762577"/>
    <lineage>
        <taxon>Bacteria</taxon>
        <taxon>Pseudomonadati</taxon>
        <taxon>Pseudomonadota</taxon>
        <taxon>Gammaproteobacteria</taxon>
        <taxon>Pseudomonadales</taxon>
        <taxon>Pseudomonadaceae</taxon>
        <taxon>Pseudomonas</taxon>
    </lineage>
</organism>
<evidence type="ECO:0000259" key="1">
    <source>
        <dbReference type="Pfam" id="PF00561"/>
    </source>
</evidence>
<dbReference type="EMBL" id="JACMYG010000002">
    <property type="protein sequence ID" value="MBC2688737.1"/>
    <property type="molecule type" value="Genomic_DNA"/>
</dbReference>
<keyword evidence="2" id="KW-0378">Hydrolase</keyword>
<protein>
    <submittedName>
        <fullName evidence="2">Alpha/beta hydrolase</fullName>
    </submittedName>
</protein>
<dbReference type="Proteomes" id="UP000526003">
    <property type="component" value="Unassembled WGS sequence"/>
</dbReference>
<name>A0A7X1GA73_9PSED</name>
<keyword evidence="3" id="KW-1185">Reference proteome</keyword>
<sequence>MPAPINHEDFSLTTPYGQVFARCWYPNNQPQPLAPIILFHDSLGCVELWRDFPSLLARATQRTVVAYDRLGFGRSDPHPGDWSNDFIRQEAQRYVPLVRASLGIDRFIAFGHSVGGAMATHCAGLFPQHCLALVTESAQAFVEERTVLGVQLAKEQFQQPGQIERLRKYHGEKAPWVLNAWTQTWLSPTYAGWAIEQTLPAISCPHLVIHGEDDEFGSTQHAYRYASLTGARSELLLIRDCQHVPHREQPQTVIDAVCRQLSNVN</sequence>
<feature type="domain" description="AB hydrolase-1" evidence="1">
    <location>
        <begin position="35"/>
        <end position="190"/>
    </location>
</feature>
<evidence type="ECO:0000313" key="3">
    <source>
        <dbReference type="Proteomes" id="UP000526003"/>
    </source>
</evidence>
<accession>A0A7X1GA73</accession>
<gene>
    <name evidence="2" type="ORF">H7995_02860</name>
</gene>
<dbReference type="PANTHER" id="PTHR43798">
    <property type="entry name" value="MONOACYLGLYCEROL LIPASE"/>
    <property type="match status" value="1"/>
</dbReference>
<dbReference type="AlphaFoldDB" id="A0A7X1GA73"/>
<proteinExistence type="predicted"/>
<dbReference type="PANTHER" id="PTHR43798:SF28">
    <property type="entry name" value="AB HYDROLASE-1 DOMAIN-CONTAINING PROTEIN"/>
    <property type="match status" value="1"/>
</dbReference>
<dbReference type="SUPFAM" id="SSF53474">
    <property type="entry name" value="alpha/beta-Hydrolases"/>
    <property type="match status" value="1"/>
</dbReference>
<dbReference type="Gene3D" id="3.40.50.1820">
    <property type="entry name" value="alpha/beta hydrolase"/>
    <property type="match status" value="1"/>
</dbReference>
<dbReference type="InterPro" id="IPR050266">
    <property type="entry name" value="AB_hydrolase_sf"/>
</dbReference>
<dbReference type="GO" id="GO:0016787">
    <property type="term" value="F:hydrolase activity"/>
    <property type="evidence" value="ECO:0007669"/>
    <property type="project" value="UniProtKB-KW"/>
</dbReference>
<dbReference type="GO" id="GO:0016020">
    <property type="term" value="C:membrane"/>
    <property type="evidence" value="ECO:0007669"/>
    <property type="project" value="TreeGrafter"/>
</dbReference>
<comment type="caution">
    <text evidence="2">The sequence shown here is derived from an EMBL/GenBank/DDBJ whole genome shotgun (WGS) entry which is preliminary data.</text>
</comment>